<feature type="signal peptide" evidence="3">
    <location>
        <begin position="1"/>
        <end position="29"/>
    </location>
</feature>
<proteinExistence type="inferred from homology"/>
<dbReference type="InterPro" id="IPR050309">
    <property type="entry name" value="Type-B_Carboxylest/Lipase"/>
</dbReference>
<reference evidence="5 6" key="1">
    <citation type="journal article" date="2023" name="PLoS ONE">
        <title>Cytospora paraplurivora sp. nov. isolated from orchards with fruit tree decline syndrome in Ontario, Canada.</title>
        <authorList>
            <person name="Ilyukhin E."/>
            <person name="Nguyen H.D.T."/>
            <person name="Castle A.J."/>
            <person name="Ellouze W."/>
        </authorList>
    </citation>
    <scope>NUCLEOTIDE SEQUENCE [LARGE SCALE GENOMIC DNA]</scope>
    <source>
        <strain evidence="5 6">FDS-564</strain>
    </source>
</reference>
<dbReference type="Proteomes" id="UP001320245">
    <property type="component" value="Unassembled WGS sequence"/>
</dbReference>
<keyword evidence="6" id="KW-1185">Reference proteome</keyword>
<dbReference type="Pfam" id="PF00135">
    <property type="entry name" value="COesterase"/>
    <property type="match status" value="1"/>
</dbReference>
<evidence type="ECO:0000256" key="1">
    <source>
        <dbReference type="ARBA" id="ARBA00005964"/>
    </source>
</evidence>
<comment type="similarity">
    <text evidence="1 3">Belongs to the type-B carboxylesterase/lipase family.</text>
</comment>
<dbReference type="PANTHER" id="PTHR11559">
    <property type="entry name" value="CARBOXYLESTERASE"/>
    <property type="match status" value="1"/>
</dbReference>
<name>A0AAN9UQX7_9PEZI</name>
<comment type="caution">
    <text evidence="5">The sequence shown here is derived from an EMBL/GenBank/DDBJ whole genome shotgun (WGS) entry which is preliminary data.</text>
</comment>
<feature type="chain" id="PRO_5042669641" description="Carboxylic ester hydrolase" evidence="3">
    <location>
        <begin position="30"/>
        <end position="626"/>
    </location>
</feature>
<dbReference type="EMBL" id="JAJSPL020000003">
    <property type="protein sequence ID" value="KAK7748184.1"/>
    <property type="molecule type" value="Genomic_DNA"/>
</dbReference>
<dbReference type="InterPro" id="IPR019826">
    <property type="entry name" value="Carboxylesterase_B_AS"/>
</dbReference>
<dbReference type="InterPro" id="IPR029058">
    <property type="entry name" value="AB_hydrolase_fold"/>
</dbReference>
<protein>
    <recommendedName>
        <fullName evidence="3">Carboxylic ester hydrolase</fullName>
        <ecNumber evidence="3">3.1.1.-</ecNumber>
    </recommendedName>
</protein>
<dbReference type="AlphaFoldDB" id="A0AAN9UQX7"/>
<evidence type="ECO:0000313" key="6">
    <source>
        <dbReference type="Proteomes" id="UP001320245"/>
    </source>
</evidence>
<sequence length="626" mass="68642">MDLLEQKKAMAKMHAWSTLFHLLTLGASALEYQEAAPTVIDTSSNITYVGLRTVNGTVEKFLNIPFGADTSGSGRFANPQPAVIPHGSIINASAEGPVCPQVSEGGFVYMTNSTWFSEDCLRLKVARPAGVEAGEKLPVLVWIYGGSLWNGNINERTNEPDGLIVQSVANGLPVVFVAMNHRLNVFGFAQNDELNATDSLNVGLKDQRLALEWVQRNIEHFGGDPDRVTVFGQSSGALSVTLQILAYGGTKPTLFHGALVESTVLETNITSTLTRDTFADVAVLAGCAVDGDTQSNLTIECLRGLTMEELWEVTTAVYDVRVENTDGDIWLPSIDGSFLPAAPSELVHTGNFTRMPIVLGWTRNDAALFRPMAIETDSDTREFFGSFYPYLNNETFEMLLSLYPVSDFSDNILANHSAEHYRSSQILRDVLFTCPSFYFGHAMAKKYDDSFNSSIPVFIYEQNQTILTPYLEVVDGPGLGVIHTSELAYVFGNFTPYEHTWPPKIIQPSASDHQLLKQMSRSWTTFATVGQLSLGSKDTLQGWQPAYASGDDMMDASVYVVGGPQPGMSALDGESANPDVAGQRLKERCAFLNDEDVIPQLRYYAAPPAYIPPDMDLDLHAQKVIH</sequence>
<dbReference type="EC" id="3.1.1.-" evidence="3"/>
<dbReference type="Gene3D" id="3.40.50.1820">
    <property type="entry name" value="alpha/beta hydrolase"/>
    <property type="match status" value="1"/>
</dbReference>
<evidence type="ECO:0000256" key="2">
    <source>
        <dbReference type="ARBA" id="ARBA00022801"/>
    </source>
</evidence>
<dbReference type="InterPro" id="IPR002018">
    <property type="entry name" value="CarbesteraseB"/>
</dbReference>
<evidence type="ECO:0000313" key="5">
    <source>
        <dbReference type="EMBL" id="KAK7748184.1"/>
    </source>
</evidence>
<keyword evidence="3" id="KW-0732">Signal</keyword>
<evidence type="ECO:0000256" key="3">
    <source>
        <dbReference type="RuleBase" id="RU361235"/>
    </source>
</evidence>
<evidence type="ECO:0000259" key="4">
    <source>
        <dbReference type="Pfam" id="PF00135"/>
    </source>
</evidence>
<dbReference type="GO" id="GO:0016787">
    <property type="term" value="F:hydrolase activity"/>
    <property type="evidence" value="ECO:0007669"/>
    <property type="project" value="UniProtKB-KW"/>
</dbReference>
<keyword evidence="2 3" id="KW-0378">Hydrolase</keyword>
<dbReference type="PROSITE" id="PS00122">
    <property type="entry name" value="CARBOXYLESTERASE_B_1"/>
    <property type="match status" value="1"/>
</dbReference>
<dbReference type="SUPFAM" id="SSF53474">
    <property type="entry name" value="alpha/beta-Hydrolases"/>
    <property type="match status" value="1"/>
</dbReference>
<feature type="domain" description="Carboxylesterase type B" evidence="4">
    <location>
        <begin position="55"/>
        <end position="546"/>
    </location>
</feature>
<accession>A0AAN9UQX7</accession>
<gene>
    <name evidence="5" type="ORF">SLS53_001439</name>
</gene>
<organism evidence="5 6">
    <name type="scientific">Cytospora paraplurivora</name>
    <dbReference type="NCBI Taxonomy" id="2898453"/>
    <lineage>
        <taxon>Eukaryota</taxon>
        <taxon>Fungi</taxon>
        <taxon>Dikarya</taxon>
        <taxon>Ascomycota</taxon>
        <taxon>Pezizomycotina</taxon>
        <taxon>Sordariomycetes</taxon>
        <taxon>Sordariomycetidae</taxon>
        <taxon>Diaporthales</taxon>
        <taxon>Cytosporaceae</taxon>
        <taxon>Cytospora</taxon>
    </lineage>
</organism>